<dbReference type="InterPro" id="IPR050228">
    <property type="entry name" value="Carboxylesterase_BioH"/>
</dbReference>
<name>A0A1W6MYV5_9HYPH</name>
<dbReference type="Gene3D" id="3.40.50.1820">
    <property type="entry name" value="alpha/beta hydrolase"/>
    <property type="match status" value="1"/>
</dbReference>
<dbReference type="OrthoDB" id="9791366at2"/>
<evidence type="ECO:0000313" key="2">
    <source>
        <dbReference type="EMBL" id="ARN82767.1"/>
    </source>
</evidence>
<dbReference type="STRING" id="655015.B1812_18600"/>
<dbReference type="Pfam" id="PF12697">
    <property type="entry name" value="Abhydrolase_6"/>
    <property type="match status" value="1"/>
</dbReference>
<dbReference type="PANTHER" id="PTHR43194">
    <property type="entry name" value="HYDROLASE ALPHA/BETA FOLD FAMILY"/>
    <property type="match status" value="1"/>
</dbReference>
<dbReference type="InterPro" id="IPR000073">
    <property type="entry name" value="AB_hydrolase_1"/>
</dbReference>
<reference evidence="2 3" key="1">
    <citation type="submission" date="2017-02" db="EMBL/GenBank/DDBJ databases">
        <authorList>
            <person name="Peterson S.W."/>
        </authorList>
    </citation>
    <scope>NUCLEOTIDE SEQUENCE [LARGE SCALE GENOMIC DNA]</scope>
    <source>
        <strain evidence="2 3">S285</strain>
    </source>
</reference>
<gene>
    <name evidence="2" type="ORF">B1812_18600</name>
</gene>
<dbReference type="PANTHER" id="PTHR43194:SF2">
    <property type="entry name" value="PEROXISOMAL MEMBRANE PROTEIN LPX1"/>
    <property type="match status" value="1"/>
</dbReference>
<dbReference type="SUPFAM" id="SSF53474">
    <property type="entry name" value="alpha/beta-Hydrolases"/>
    <property type="match status" value="1"/>
</dbReference>
<dbReference type="InterPro" id="IPR029058">
    <property type="entry name" value="AB_hydrolase_fold"/>
</dbReference>
<protein>
    <submittedName>
        <fullName evidence="2">Alpha/beta hydrolase</fullName>
    </submittedName>
</protein>
<dbReference type="GO" id="GO:0016787">
    <property type="term" value="F:hydrolase activity"/>
    <property type="evidence" value="ECO:0007669"/>
    <property type="project" value="UniProtKB-KW"/>
</dbReference>
<organism evidence="2 3">
    <name type="scientific">Methylocystis bryophila</name>
    <dbReference type="NCBI Taxonomy" id="655015"/>
    <lineage>
        <taxon>Bacteria</taxon>
        <taxon>Pseudomonadati</taxon>
        <taxon>Pseudomonadota</taxon>
        <taxon>Alphaproteobacteria</taxon>
        <taxon>Hyphomicrobiales</taxon>
        <taxon>Methylocystaceae</taxon>
        <taxon>Methylocystis</taxon>
    </lineage>
</organism>
<dbReference type="KEGG" id="mbry:B1812_18600"/>
<evidence type="ECO:0000313" key="3">
    <source>
        <dbReference type="Proteomes" id="UP000193978"/>
    </source>
</evidence>
<keyword evidence="2" id="KW-0378">Hydrolase</keyword>
<accession>A0A1W6MYV5</accession>
<evidence type="ECO:0000259" key="1">
    <source>
        <dbReference type="Pfam" id="PF12697"/>
    </source>
</evidence>
<dbReference type="AlphaFoldDB" id="A0A1W6MYV5"/>
<dbReference type="EMBL" id="CP019948">
    <property type="protein sequence ID" value="ARN82767.1"/>
    <property type="molecule type" value="Genomic_DNA"/>
</dbReference>
<proteinExistence type="predicted"/>
<feature type="domain" description="AB hydrolase-1" evidence="1">
    <location>
        <begin position="35"/>
        <end position="281"/>
    </location>
</feature>
<dbReference type="Proteomes" id="UP000193978">
    <property type="component" value="Chromosome"/>
</dbReference>
<keyword evidence="3" id="KW-1185">Reference proteome</keyword>
<sequence length="290" mass="31996">MQAISKSPSHRYIEAHDGLRLHYLDFPASGASLPVICLPGLTRPAEDFEALAAKLSAGGLWVLALDYRGRGDSQWDDDWTHYDLDIEEDDILRVLENENVSTALFVGTSRGGIHAMRLAHRHPGLIRAAVLNDIGPEINLSGLIRLKGYVGMLPPLASINDAIGLTRFTAGSGFAGVAPEQWDRYARRSFKQTEQGVVLRYDPAISHTLDQVGPDMEPLDYWMEFKALAKVPVLTLRGANSDILTSEILERMKSAAPAMEEHIVEGQAHAPLLMDESTIDRIAAFFQKEI</sequence>
<dbReference type="RefSeq" id="WP_085772902.1">
    <property type="nucleotide sequence ID" value="NZ_AP027149.1"/>
</dbReference>